<evidence type="ECO:0000313" key="2">
    <source>
        <dbReference type="Proteomes" id="UP000031668"/>
    </source>
</evidence>
<name>A0A0C2M9V7_THEKT</name>
<accession>A0A0C2M9V7</accession>
<keyword evidence="2" id="KW-1185">Reference proteome</keyword>
<dbReference type="EMBL" id="JWZT01005379">
    <property type="protein sequence ID" value="KII61099.1"/>
    <property type="molecule type" value="Genomic_DNA"/>
</dbReference>
<reference evidence="1 2" key="1">
    <citation type="journal article" date="2014" name="Genome Biol. Evol.">
        <title>The genome of the myxosporean Thelohanellus kitauei shows adaptations to nutrient acquisition within its fish host.</title>
        <authorList>
            <person name="Yang Y."/>
            <person name="Xiong J."/>
            <person name="Zhou Z."/>
            <person name="Huo F."/>
            <person name="Miao W."/>
            <person name="Ran C."/>
            <person name="Liu Y."/>
            <person name="Zhang J."/>
            <person name="Feng J."/>
            <person name="Wang M."/>
            <person name="Wang M."/>
            <person name="Wang L."/>
            <person name="Yao B."/>
        </authorList>
    </citation>
    <scope>NUCLEOTIDE SEQUENCE [LARGE SCALE GENOMIC DNA]</scope>
    <source>
        <strain evidence="1">Wuqing</strain>
    </source>
</reference>
<comment type="caution">
    <text evidence="1">The sequence shown here is derived from an EMBL/GenBank/DDBJ whole genome shotgun (WGS) entry which is preliminary data.</text>
</comment>
<organism evidence="1 2">
    <name type="scientific">Thelohanellus kitauei</name>
    <name type="common">Myxosporean</name>
    <dbReference type="NCBI Taxonomy" id="669202"/>
    <lineage>
        <taxon>Eukaryota</taxon>
        <taxon>Metazoa</taxon>
        <taxon>Cnidaria</taxon>
        <taxon>Myxozoa</taxon>
        <taxon>Myxosporea</taxon>
        <taxon>Bivalvulida</taxon>
        <taxon>Platysporina</taxon>
        <taxon>Myxobolidae</taxon>
        <taxon>Thelohanellus</taxon>
    </lineage>
</organism>
<dbReference type="AlphaFoldDB" id="A0A0C2M9V7"/>
<protein>
    <submittedName>
        <fullName evidence="1">Uncharacterized protein</fullName>
    </submittedName>
</protein>
<dbReference type="Proteomes" id="UP000031668">
    <property type="component" value="Unassembled WGS sequence"/>
</dbReference>
<evidence type="ECO:0000313" key="1">
    <source>
        <dbReference type="EMBL" id="KII61099.1"/>
    </source>
</evidence>
<gene>
    <name evidence="1" type="ORF">RF11_05816</name>
</gene>
<proteinExistence type="predicted"/>
<sequence length="130" mass="15235">MGNTQRDYLGLIICRHCKQRCHFTRETSVLIVIDFYNKSYFYYIYNSYPDPPVIGVIVLNSVNLEGLQRKYLRYLIPYSAKERCRAAHASCEKCQRRDSAPFNGSLLACKNCQDEIYDNVWYAAVRTEVQ</sequence>